<dbReference type="PROSITE" id="PS50045">
    <property type="entry name" value="SIGMA54_INTERACT_4"/>
    <property type="match status" value="1"/>
</dbReference>
<dbReference type="Gene3D" id="3.40.50.300">
    <property type="entry name" value="P-loop containing nucleotide triphosphate hydrolases"/>
    <property type="match status" value="1"/>
</dbReference>
<dbReference type="GO" id="GO:0003677">
    <property type="term" value="F:DNA binding"/>
    <property type="evidence" value="ECO:0007669"/>
    <property type="project" value="UniProtKB-KW"/>
</dbReference>
<proteinExistence type="predicted"/>
<dbReference type="FunFam" id="3.40.50.300:FF:000006">
    <property type="entry name" value="DNA-binding transcriptional regulator NtrC"/>
    <property type="match status" value="1"/>
</dbReference>
<dbReference type="Proteomes" id="UP000198755">
    <property type="component" value="Unassembled WGS sequence"/>
</dbReference>
<dbReference type="Gene3D" id="1.10.8.60">
    <property type="match status" value="1"/>
</dbReference>
<dbReference type="InterPro" id="IPR025943">
    <property type="entry name" value="Sigma_54_int_dom_ATP-bd_2"/>
</dbReference>
<evidence type="ECO:0000256" key="3">
    <source>
        <dbReference type="ARBA" id="ARBA00023012"/>
    </source>
</evidence>
<evidence type="ECO:0000313" key="8">
    <source>
        <dbReference type="Proteomes" id="UP000198755"/>
    </source>
</evidence>
<dbReference type="Pfam" id="PF25601">
    <property type="entry name" value="AAA_lid_14"/>
    <property type="match status" value="1"/>
</dbReference>
<keyword evidence="3" id="KW-0902">Two-component regulatory system</keyword>
<evidence type="ECO:0000256" key="1">
    <source>
        <dbReference type="ARBA" id="ARBA00022741"/>
    </source>
</evidence>
<feature type="domain" description="Sigma-54 factor interaction" evidence="6">
    <location>
        <begin position="130"/>
        <end position="359"/>
    </location>
</feature>
<dbReference type="CDD" id="cd00009">
    <property type="entry name" value="AAA"/>
    <property type="match status" value="1"/>
</dbReference>
<dbReference type="PROSITE" id="PS00676">
    <property type="entry name" value="SIGMA54_INTERACT_2"/>
    <property type="match status" value="1"/>
</dbReference>
<sequence>MEIHCWIHSWDGSSDANRNALIEALAQQGVKVAPFDAKTSSLTGILLFAKTTPDLQSFVQIASQAGKIRVIGIGDLKTSTSGHWKLLQSGASDILTWSDAERAARQIKARIDRWFALDELMDQPMVSELVIAKSPTLRATLRDLVEVARFSEGNILLLGESGTGKEVAARLVHLLDPRANKRDLVVLDCASIVPELSGSEFFGHERGAFTGALTDRQGAFSLANGGTLFLDEVGELPLPLQAQLLRVIQERTFKRVGGNTWAKTAFRLVCATNRDLLDLVHRGAFRADLYYRIAGYVCRLPPLRERPEDIIPLAEHFLRLASPNRLPPTLDESVRDFLMQRDYPGNVRDLQQVVSQFVHRASADGSVTVGCVPAAQRPVVELDKSGWLDSCFEQPIHRAVLLGAALKEISRAAEDAAIRFVTNEEDGNLQRAARRLGVTDRALQLRRANGRHSD</sequence>
<dbReference type="SMART" id="SM00382">
    <property type="entry name" value="AAA"/>
    <property type="match status" value="1"/>
</dbReference>
<dbReference type="GO" id="GO:0000160">
    <property type="term" value="P:phosphorelay signal transduction system"/>
    <property type="evidence" value="ECO:0007669"/>
    <property type="project" value="UniProtKB-KW"/>
</dbReference>
<dbReference type="InterPro" id="IPR002078">
    <property type="entry name" value="Sigma_54_int"/>
</dbReference>
<dbReference type="AlphaFoldDB" id="A0A1I4ASL7"/>
<dbReference type="GO" id="GO:0006355">
    <property type="term" value="P:regulation of DNA-templated transcription"/>
    <property type="evidence" value="ECO:0007669"/>
    <property type="project" value="InterPro"/>
</dbReference>
<keyword evidence="1" id="KW-0547">Nucleotide-binding</keyword>
<keyword evidence="8" id="KW-1185">Reference proteome</keyword>
<dbReference type="RefSeq" id="WP_091683121.1">
    <property type="nucleotide sequence ID" value="NZ_FOSN01000011.1"/>
</dbReference>
<dbReference type="InterPro" id="IPR058031">
    <property type="entry name" value="AAA_lid_NorR"/>
</dbReference>
<keyword evidence="2" id="KW-0067">ATP-binding</keyword>
<evidence type="ECO:0000313" key="7">
    <source>
        <dbReference type="EMBL" id="SFK58947.1"/>
    </source>
</evidence>
<organism evidence="7 8">
    <name type="scientific">Methylocapsa palsarum</name>
    <dbReference type="NCBI Taxonomy" id="1612308"/>
    <lineage>
        <taxon>Bacteria</taxon>
        <taxon>Pseudomonadati</taxon>
        <taxon>Pseudomonadota</taxon>
        <taxon>Alphaproteobacteria</taxon>
        <taxon>Hyphomicrobiales</taxon>
        <taxon>Beijerinckiaceae</taxon>
        <taxon>Methylocapsa</taxon>
    </lineage>
</organism>
<accession>A0A1I4ASL7</accession>
<dbReference type="InterPro" id="IPR003593">
    <property type="entry name" value="AAA+_ATPase"/>
</dbReference>
<reference evidence="7 8" key="1">
    <citation type="submission" date="2016-10" db="EMBL/GenBank/DDBJ databases">
        <authorList>
            <person name="de Groot N.N."/>
        </authorList>
    </citation>
    <scope>NUCLEOTIDE SEQUENCE [LARGE SCALE GENOMIC DNA]</scope>
    <source>
        <strain evidence="7 8">NE2</strain>
    </source>
</reference>
<dbReference type="PANTHER" id="PTHR32071:SF117">
    <property type="entry name" value="PTS-DEPENDENT DIHYDROXYACETONE KINASE OPERON REGULATORY PROTEIN-RELATED"/>
    <property type="match status" value="1"/>
</dbReference>
<dbReference type="OrthoDB" id="9154941at2"/>
<dbReference type="SUPFAM" id="SSF52540">
    <property type="entry name" value="P-loop containing nucleoside triphosphate hydrolases"/>
    <property type="match status" value="1"/>
</dbReference>
<evidence type="ECO:0000259" key="6">
    <source>
        <dbReference type="PROSITE" id="PS50045"/>
    </source>
</evidence>
<dbReference type="GO" id="GO:0005524">
    <property type="term" value="F:ATP binding"/>
    <property type="evidence" value="ECO:0007669"/>
    <property type="project" value="UniProtKB-KW"/>
</dbReference>
<evidence type="ECO:0000256" key="2">
    <source>
        <dbReference type="ARBA" id="ARBA00022840"/>
    </source>
</evidence>
<keyword evidence="5" id="KW-0010">Activator</keyword>
<keyword evidence="4" id="KW-0238">DNA-binding</keyword>
<name>A0A1I4ASL7_9HYPH</name>
<evidence type="ECO:0000256" key="4">
    <source>
        <dbReference type="ARBA" id="ARBA00023125"/>
    </source>
</evidence>
<evidence type="ECO:0000256" key="5">
    <source>
        <dbReference type="ARBA" id="ARBA00023159"/>
    </source>
</evidence>
<dbReference type="PANTHER" id="PTHR32071">
    <property type="entry name" value="TRANSCRIPTIONAL REGULATORY PROTEIN"/>
    <property type="match status" value="1"/>
</dbReference>
<dbReference type="EMBL" id="FOSN01000011">
    <property type="protein sequence ID" value="SFK58947.1"/>
    <property type="molecule type" value="Genomic_DNA"/>
</dbReference>
<dbReference type="InterPro" id="IPR027417">
    <property type="entry name" value="P-loop_NTPase"/>
</dbReference>
<dbReference type="STRING" id="1612308.SAMN05444581_11162"/>
<gene>
    <name evidence="7" type="ORF">SAMN05444581_11162</name>
</gene>
<protein>
    <submittedName>
        <fullName evidence="7">Sigma-54 interaction domain-containing protein</fullName>
    </submittedName>
</protein>
<dbReference type="Pfam" id="PF00158">
    <property type="entry name" value="Sigma54_activat"/>
    <property type="match status" value="1"/>
</dbReference>